<gene>
    <name evidence="2" type="ORF">CCH01_11630</name>
</gene>
<proteinExistence type="predicted"/>
<dbReference type="InterPro" id="IPR011033">
    <property type="entry name" value="PRC_barrel-like_sf"/>
</dbReference>
<dbReference type="GeneID" id="66301501"/>
<dbReference type="AlphaFoldDB" id="S6EZ03"/>
<dbReference type="InterPro" id="IPR027275">
    <property type="entry name" value="PRC-brl_dom"/>
</dbReference>
<dbReference type="InterPro" id="IPR014238">
    <property type="entry name" value="Spore_YlmC/YmxH"/>
</dbReference>
<dbReference type="EMBL" id="LT799839">
    <property type="protein sequence ID" value="SLK17047.1"/>
    <property type="molecule type" value="Genomic_DNA"/>
</dbReference>
<protein>
    <submittedName>
        <fullName evidence="2">Putative Sporulation protein, YlmC/YmxH family</fullName>
    </submittedName>
</protein>
<dbReference type="Pfam" id="PF05239">
    <property type="entry name" value="PRC"/>
    <property type="match status" value="1"/>
</dbReference>
<reference evidence="3" key="1">
    <citation type="submission" date="2017-03" db="EMBL/GenBank/DDBJ databases">
        <authorList>
            <person name="Falquet L."/>
            <person name="Falquet L."/>
        </authorList>
    </citation>
    <scope>NUCLEOTIDE SEQUENCE [LARGE SCALE GENOMIC DNA]</scope>
</reference>
<accession>S6EZ03</accession>
<dbReference type="NCBIfam" id="TIGR02888">
    <property type="entry name" value="spore_YlmC_YmxH"/>
    <property type="match status" value="1"/>
</dbReference>
<dbReference type="PANTHER" id="PTHR40061">
    <property type="entry name" value="SPORULATION PROTEIN YLMC-RELATED"/>
    <property type="match status" value="1"/>
</dbReference>
<dbReference type="RefSeq" id="WP_021875492.1">
    <property type="nucleotide sequence ID" value="NZ_CBML010000006.1"/>
</dbReference>
<evidence type="ECO:0000313" key="2">
    <source>
        <dbReference type="EMBL" id="SLK17047.1"/>
    </source>
</evidence>
<dbReference type="Proteomes" id="UP000190476">
    <property type="component" value="Chromosome I"/>
</dbReference>
<organism evidence="2 3">
    <name type="scientific">Clostridium chauvoei JF4335</name>
    <dbReference type="NCBI Taxonomy" id="1351755"/>
    <lineage>
        <taxon>Bacteria</taxon>
        <taxon>Bacillati</taxon>
        <taxon>Bacillota</taxon>
        <taxon>Clostridia</taxon>
        <taxon>Eubacteriales</taxon>
        <taxon>Clostridiaceae</taxon>
        <taxon>Clostridium</taxon>
    </lineage>
</organism>
<sequence length="107" mass="12161">MNFMGGMMNEENNENMDSDLILHSLNALRSMEVIDIKNGAKLGFVKDVVIDIKESKVVAIILPSIDKNWFSKEEDIEVPWDHVKKAGIDVLLVDTTDIIKEEFKNNI</sequence>
<evidence type="ECO:0000259" key="1">
    <source>
        <dbReference type="Pfam" id="PF05239"/>
    </source>
</evidence>
<dbReference type="SUPFAM" id="SSF50346">
    <property type="entry name" value="PRC-barrel domain"/>
    <property type="match status" value="1"/>
</dbReference>
<keyword evidence="3" id="KW-1185">Reference proteome</keyword>
<dbReference type="Gene3D" id="2.30.30.240">
    <property type="entry name" value="PRC-barrel domain"/>
    <property type="match status" value="1"/>
</dbReference>
<feature type="domain" description="PRC-barrel" evidence="1">
    <location>
        <begin position="25"/>
        <end position="96"/>
    </location>
</feature>
<evidence type="ECO:0000313" key="3">
    <source>
        <dbReference type="Proteomes" id="UP000190476"/>
    </source>
</evidence>
<name>S6EZ03_9CLOT</name>
<dbReference type="STRING" id="1351755.CCH01_11630"/>
<dbReference type="PANTHER" id="PTHR40061:SF1">
    <property type="entry name" value="SPORULATION PROTEIN YLMC-RELATED"/>
    <property type="match status" value="1"/>
</dbReference>